<dbReference type="InterPro" id="IPR021514">
    <property type="entry name" value="DUF3176"/>
</dbReference>
<dbReference type="Pfam" id="PF11374">
    <property type="entry name" value="DUF3176"/>
    <property type="match status" value="1"/>
</dbReference>
<protein>
    <submittedName>
        <fullName evidence="3">Uncharacterized protein</fullName>
    </submittedName>
</protein>
<name>A0A135UVN1_9PEZI</name>
<evidence type="ECO:0000256" key="2">
    <source>
        <dbReference type="SAM" id="Phobius"/>
    </source>
</evidence>
<evidence type="ECO:0000313" key="3">
    <source>
        <dbReference type="EMBL" id="KXH64407.1"/>
    </source>
</evidence>
<organism evidence="3 4">
    <name type="scientific">Colletotrichum salicis</name>
    <dbReference type="NCBI Taxonomy" id="1209931"/>
    <lineage>
        <taxon>Eukaryota</taxon>
        <taxon>Fungi</taxon>
        <taxon>Dikarya</taxon>
        <taxon>Ascomycota</taxon>
        <taxon>Pezizomycotina</taxon>
        <taxon>Sordariomycetes</taxon>
        <taxon>Hypocreomycetidae</taxon>
        <taxon>Glomerellales</taxon>
        <taxon>Glomerellaceae</taxon>
        <taxon>Colletotrichum</taxon>
        <taxon>Colletotrichum acutatum species complex</taxon>
    </lineage>
</organism>
<feature type="transmembrane region" description="Helical" evidence="2">
    <location>
        <begin position="110"/>
        <end position="135"/>
    </location>
</feature>
<keyword evidence="2" id="KW-0812">Transmembrane</keyword>
<dbReference type="AlphaFoldDB" id="A0A135UVN1"/>
<sequence>MMQIPRKPVGSTASTSQILRDTSGTDNESLHQSRNLHSASNTRPTDDSTTETTSLTSDKTKRKKLKIEFSEHSWALGILALSLSIAALLTVTALLLAYDEKPLATWSFFLTFNTIISALGTVSRTTLAFTIGACLSQWKWNWFKRNEEFIINYDRFEEAGRGPLGSVRLLWGIRLR</sequence>
<keyword evidence="2" id="KW-0472">Membrane</keyword>
<keyword evidence="2" id="KW-1133">Transmembrane helix</keyword>
<feature type="region of interest" description="Disordered" evidence="1">
    <location>
        <begin position="1"/>
        <end position="57"/>
    </location>
</feature>
<keyword evidence="4" id="KW-1185">Reference proteome</keyword>
<dbReference type="PANTHER" id="PTHR35394">
    <property type="entry name" value="DUF3176 DOMAIN-CONTAINING PROTEIN"/>
    <property type="match status" value="1"/>
</dbReference>
<evidence type="ECO:0000256" key="1">
    <source>
        <dbReference type="SAM" id="MobiDB-lite"/>
    </source>
</evidence>
<reference evidence="3 4" key="1">
    <citation type="submission" date="2014-02" db="EMBL/GenBank/DDBJ databases">
        <title>The genome sequence of Colletotrichum salicis CBS 607.94.</title>
        <authorList>
            <person name="Baroncelli R."/>
            <person name="Thon M.R."/>
        </authorList>
    </citation>
    <scope>NUCLEOTIDE SEQUENCE [LARGE SCALE GENOMIC DNA]</scope>
    <source>
        <strain evidence="3 4">CBS 607.94</strain>
    </source>
</reference>
<evidence type="ECO:0000313" key="4">
    <source>
        <dbReference type="Proteomes" id="UP000070121"/>
    </source>
</evidence>
<feature type="transmembrane region" description="Helical" evidence="2">
    <location>
        <begin position="74"/>
        <end position="98"/>
    </location>
</feature>
<dbReference type="PANTHER" id="PTHR35394:SF5">
    <property type="entry name" value="DUF3176 DOMAIN-CONTAINING PROTEIN"/>
    <property type="match status" value="1"/>
</dbReference>
<dbReference type="Proteomes" id="UP000070121">
    <property type="component" value="Unassembled WGS sequence"/>
</dbReference>
<feature type="compositionally biased region" description="Polar residues" evidence="1">
    <location>
        <begin position="11"/>
        <end position="41"/>
    </location>
</feature>
<comment type="caution">
    <text evidence="3">The sequence shown here is derived from an EMBL/GenBank/DDBJ whole genome shotgun (WGS) entry which is preliminary data.</text>
</comment>
<proteinExistence type="predicted"/>
<dbReference type="OrthoDB" id="5242705at2759"/>
<accession>A0A135UVN1</accession>
<dbReference type="EMBL" id="JFFI01000972">
    <property type="protein sequence ID" value="KXH64407.1"/>
    <property type="molecule type" value="Genomic_DNA"/>
</dbReference>
<dbReference type="STRING" id="1209931.A0A135UVN1"/>
<gene>
    <name evidence="3" type="ORF">CSAL01_04015</name>
</gene>